<dbReference type="Pfam" id="PF20108">
    <property type="entry name" value="DUF6498"/>
    <property type="match status" value="1"/>
</dbReference>
<dbReference type="KEGG" id="fls:GLV81_07320"/>
<evidence type="ECO:0000256" key="1">
    <source>
        <dbReference type="SAM" id="Phobius"/>
    </source>
</evidence>
<gene>
    <name evidence="2" type="ORF">GLV81_07320</name>
</gene>
<name>A0A6I6G712_9BACT</name>
<dbReference type="RefSeq" id="WP_157478169.1">
    <property type="nucleotide sequence ID" value="NZ_CP046566.1"/>
</dbReference>
<feature type="transmembrane region" description="Helical" evidence="1">
    <location>
        <begin position="79"/>
        <end position="98"/>
    </location>
</feature>
<feature type="transmembrane region" description="Helical" evidence="1">
    <location>
        <begin position="110"/>
        <end position="129"/>
    </location>
</feature>
<keyword evidence="1" id="KW-0472">Membrane</keyword>
<keyword evidence="1" id="KW-0812">Transmembrane</keyword>
<dbReference type="Proteomes" id="UP000426027">
    <property type="component" value="Chromosome"/>
</dbReference>
<feature type="transmembrane region" description="Helical" evidence="1">
    <location>
        <begin position="141"/>
        <end position="164"/>
    </location>
</feature>
<protein>
    <submittedName>
        <fullName evidence="2">Uncharacterized protein</fullName>
    </submittedName>
</protein>
<dbReference type="InterPro" id="IPR045466">
    <property type="entry name" value="DUF6498"/>
</dbReference>
<dbReference type="EMBL" id="CP046566">
    <property type="protein sequence ID" value="QGW27934.1"/>
    <property type="molecule type" value="Genomic_DNA"/>
</dbReference>
<feature type="transmembrane region" description="Helical" evidence="1">
    <location>
        <begin position="7"/>
        <end position="24"/>
    </location>
</feature>
<organism evidence="2 3">
    <name type="scientific">Phnomibacter ginsenosidimutans</name>
    <dbReference type="NCBI Taxonomy" id="2676868"/>
    <lineage>
        <taxon>Bacteria</taxon>
        <taxon>Pseudomonadati</taxon>
        <taxon>Bacteroidota</taxon>
        <taxon>Chitinophagia</taxon>
        <taxon>Chitinophagales</taxon>
        <taxon>Chitinophagaceae</taxon>
        <taxon>Phnomibacter</taxon>
    </lineage>
</organism>
<feature type="transmembrane region" description="Helical" evidence="1">
    <location>
        <begin position="36"/>
        <end position="58"/>
    </location>
</feature>
<sequence length="198" mass="22748">MKKASASFSLLLLIGFNLYFIWYYHQHPESFRTLLLLYWLQSAAMGLFTFIQLLTVPINQVEIVENNGQPMSAASSRGCSGFFFLFHYGTFHIVYLIMLWVRSEGKVDVGFLKISFFIILIAEFMEFVRKKQATSSAPVRAGYIFFLPYLRIVPMHLMLVGASLSGWSDITLFLVLKTIADVAMHLLTNRLYFRSTAK</sequence>
<evidence type="ECO:0000313" key="3">
    <source>
        <dbReference type="Proteomes" id="UP000426027"/>
    </source>
</evidence>
<keyword evidence="1" id="KW-1133">Transmembrane helix</keyword>
<accession>A0A6I6G712</accession>
<proteinExistence type="predicted"/>
<evidence type="ECO:0000313" key="2">
    <source>
        <dbReference type="EMBL" id="QGW27934.1"/>
    </source>
</evidence>
<dbReference type="AlphaFoldDB" id="A0A6I6G712"/>
<feature type="transmembrane region" description="Helical" evidence="1">
    <location>
        <begin position="170"/>
        <end position="188"/>
    </location>
</feature>
<reference evidence="2 3" key="1">
    <citation type="submission" date="2019-11" db="EMBL/GenBank/DDBJ databases">
        <authorList>
            <person name="Im W.T."/>
        </authorList>
    </citation>
    <scope>NUCLEOTIDE SEQUENCE [LARGE SCALE GENOMIC DNA]</scope>
    <source>
        <strain evidence="2 3">SB-02</strain>
    </source>
</reference>
<keyword evidence="3" id="KW-1185">Reference proteome</keyword>